<sequence>MTAVSAVLGAFTDAWSRRRVIVGVYLALRLVSYSVLAPLLAALIGFSVSLSAQSALTDQDIAGFILSPAGFVAAVLVLSLLLVVEVLGFALMTAIWRSGAQERFETVRTAVFAVAHRGWPLLQFAVLFVLRVLVLAAPFVLAGLLVAWMLLSDYDINYYLTQKPTEALVAAALIGLLVLLLAALLLVQLTGWALSLHLVLFAKTAPTAAFRESAALMAGKKFRLQRKILVWLLLRFLMLNAVALLAGLILNLIPFDLESGLRGVLTVTLAVAALWMLARLVISALALAALARVIDGLYAPDAALEVPPAPRAKGVKARLLGAIGVLAVVVGVGFWAGARIIDGISTKDNVEIIAHRGAAGIRPENTLASVEQALEDGADWVEIDVQETADGQIVVVHDSDFMKLAGVDLKVWNATMEDLAEIDIGGWFDPVYADQRTPLLREVLERARDRAKVLIELKYYGHNENLEHRVIEIVEDLGMQDQVATMSLKYPLVQKMLELRPDWPSGVLAATAVGDLSGLDGDFVAVSAGRASPWLARSLENRGKALFVWTVNDPLEMSKMISMGADGLITDEPALARKVVAARADLSTPERLVLWLTEELGIALNDKAYRDGSP</sequence>
<keyword evidence="1" id="KW-0812">Transmembrane</keyword>
<feature type="domain" description="GP-PDE" evidence="2">
    <location>
        <begin position="350"/>
        <end position="580"/>
    </location>
</feature>
<feature type="transmembrane region" description="Helical" evidence="1">
    <location>
        <begin position="26"/>
        <end position="50"/>
    </location>
</feature>
<dbReference type="PROSITE" id="PS51704">
    <property type="entry name" value="GP_PDE"/>
    <property type="match status" value="1"/>
</dbReference>
<feature type="transmembrane region" description="Helical" evidence="1">
    <location>
        <begin position="265"/>
        <end position="290"/>
    </location>
</feature>
<dbReference type="InterPro" id="IPR017946">
    <property type="entry name" value="PLC-like_Pdiesterase_TIM-brl"/>
</dbReference>
<keyword evidence="1" id="KW-0472">Membrane</keyword>
<dbReference type="Pfam" id="PF10110">
    <property type="entry name" value="GPDPase_memb"/>
    <property type="match status" value="1"/>
</dbReference>
<dbReference type="Proteomes" id="UP000619079">
    <property type="component" value="Unassembled WGS sequence"/>
</dbReference>
<organism evidence="3 4">
    <name type="scientific">Sedimentitalea arenosa</name>
    <dbReference type="NCBI Taxonomy" id="2798803"/>
    <lineage>
        <taxon>Bacteria</taxon>
        <taxon>Pseudomonadati</taxon>
        <taxon>Pseudomonadota</taxon>
        <taxon>Alphaproteobacteria</taxon>
        <taxon>Rhodobacterales</taxon>
        <taxon>Paracoccaceae</taxon>
        <taxon>Sedimentitalea</taxon>
    </lineage>
</organism>
<name>A0A8J7IIA5_9RHOB</name>
<feature type="transmembrane region" description="Helical" evidence="1">
    <location>
        <begin position="124"/>
        <end position="148"/>
    </location>
</feature>
<dbReference type="Gene3D" id="3.20.20.190">
    <property type="entry name" value="Phosphatidylinositol (PI) phosphodiesterase"/>
    <property type="match status" value="1"/>
</dbReference>
<dbReference type="EMBL" id="JAELVR010000004">
    <property type="protein sequence ID" value="MBJ6371267.1"/>
    <property type="molecule type" value="Genomic_DNA"/>
</dbReference>
<dbReference type="SUPFAM" id="SSF51695">
    <property type="entry name" value="PLC-like phosphodiesterases"/>
    <property type="match status" value="1"/>
</dbReference>
<feature type="transmembrane region" description="Helical" evidence="1">
    <location>
        <begin position="319"/>
        <end position="338"/>
    </location>
</feature>
<dbReference type="Pfam" id="PF03009">
    <property type="entry name" value="GDPD"/>
    <property type="match status" value="1"/>
</dbReference>
<dbReference type="PANTHER" id="PTHR46211:SF8">
    <property type="entry name" value="PHOSPHODIESTERASE"/>
    <property type="match status" value="1"/>
</dbReference>
<dbReference type="InterPro" id="IPR018476">
    <property type="entry name" value="GlyceroP-diester-Pdiesterase_M"/>
</dbReference>
<protein>
    <submittedName>
        <fullName evidence="3">Glycerophosphoryl diester phosphodiesterase membrane domain-containing protein</fullName>
    </submittedName>
</protein>
<dbReference type="GO" id="GO:0008081">
    <property type="term" value="F:phosphoric diester hydrolase activity"/>
    <property type="evidence" value="ECO:0007669"/>
    <property type="project" value="InterPro"/>
</dbReference>
<keyword evidence="1" id="KW-1133">Transmembrane helix</keyword>
<evidence type="ECO:0000313" key="4">
    <source>
        <dbReference type="Proteomes" id="UP000619079"/>
    </source>
</evidence>
<proteinExistence type="predicted"/>
<evidence type="ECO:0000256" key="1">
    <source>
        <dbReference type="SAM" id="Phobius"/>
    </source>
</evidence>
<feature type="transmembrane region" description="Helical" evidence="1">
    <location>
        <begin position="228"/>
        <end position="253"/>
    </location>
</feature>
<feature type="transmembrane region" description="Helical" evidence="1">
    <location>
        <begin position="168"/>
        <end position="187"/>
    </location>
</feature>
<evidence type="ECO:0000259" key="2">
    <source>
        <dbReference type="PROSITE" id="PS51704"/>
    </source>
</evidence>
<feature type="transmembrane region" description="Helical" evidence="1">
    <location>
        <begin position="70"/>
        <end position="96"/>
    </location>
</feature>
<gene>
    <name evidence="3" type="ORF">JF290_06980</name>
</gene>
<dbReference type="GO" id="GO:0006629">
    <property type="term" value="P:lipid metabolic process"/>
    <property type="evidence" value="ECO:0007669"/>
    <property type="project" value="InterPro"/>
</dbReference>
<keyword evidence="4" id="KW-1185">Reference proteome</keyword>
<dbReference type="PANTHER" id="PTHR46211">
    <property type="entry name" value="GLYCEROPHOSPHORYL DIESTER PHOSPHODIESTERASE"/>
    <property type="match status" value="1"/>
</dbReference>
<reference evidence="3" key="1">
    <citation type="submission" date="2020-12" db="EMBL/GenBank/DDBJ databases">
        <title>Sedimentitalea sp. nov., isolated from sand in Incheon.</title>
        <authorList>
            <person name="Kim W."/>
        </authorList>
    </citation>
    <scope>NUCLEOTIDE SEQUENCE</scope>
    <source>
        <strain evidence="3">CAU 1593</strain>
    </source>
</reference>
<comment type="caution">
    <text evidence="3">The sequence shown here is derived from an EMBL/GenBank/DDBJ whole genome shotgun (WGS) entry which is preliminary data.</text>
</comment>
<evidence type="ECO:0000313" key="3">
    <source>
        <dbReference type="EMBL" id="MBJ6371267.1"/>
    </source>
</evidence>
<dbReference type="AlphaFoldDB" id="A0A8J7IIA5"/>
<accession>A0A8J7IIA5</accession>
<dbReference type="InterPro" id="IPR030395">
    <property type="entry name" value="GP_PDE_dom"/>
</dbReference>
<dbReference type="RefSeq" id="WP_199024125.1">
    <property type="nucleotide sequence ID" value="NZ_JAELVR010000004.1"/>
</dbReference>